<dbReference type="Proteomes" id="UP000657006">
    <property type="component" value="Unassembled WGS sequence"/>
</dbReference>
<comment type="caution">
    <text evidence="1">The sequence shown here is derived from an EMBL/GenBank/DDBJ whole genome shotgun (WGS) entry which is preliminary data.</text>
</comment>
<gene>
    <name evidence="1" type="ORF">H8730_05420</name>
</gene>
<sequence>MVFVSVGCDPGVFPLFLQIFFQIDMVFFRYDPVNLPEMAFDLLIQLLVIIADRLIPHKRILVGIGFNFCAIQKVILQLNILFVDQEPYNFIKDVFYEIFHFQPQSYEDKGGSRWAEPIAEVSRRHRRGVFLLEEERRKGQTETIATKNPSVIKAMAEKADKREK</sequence>
<dbReference type="EMBL" id="JACRSQ010000005">
    <property type="protein sequence ID" value="MBC8542978.1"/>
    <property type="molecule type" value="Genomic_DNA"/>
</dbReference>
<protein>
    <submittedName>
        <fullName evidence="1">Uncharacterized protein</fullName>
    </submittedName>
</protein>
<keyword evidence="2" id="KW-1185">Reference proteome</keyword>
<evidence type="ECO:0000313" key="1">
    <source>
        <dbReference type="EMBL" id="MBC8542978.1"/>
    </source>
</evidence>
<proteinExistence type="predicted"/>
<dbReference type="RefSeq" id="WP_249289549.1">
    <property type="nucleotide sequence ID" value="NZ_JACRSQ010000005.1"/>
</dbReference>
<dbReference type="AlphaFoldDB" id="A0A926DPU7"/>
<accession>A0A926DPU7</accession>
<evidence type="ECO:0000313" key="2">
    <source>
        <dbReference type="Proteomes" id="UP000657006"/>
    </source>
</evidence>
<reference evidence="1" key="1">
    <citation type="submission" date="2020-08" db="EMBL/GenBank/DDBJ databases">
        <title>Genome public.</title>
        <authorList>
            <person name="Liu C."/>
            <person name="Sun Q."/>
        </authorList>
    </citation>
    <scope>NUCLEOTIDE SEQUENCE</scope>
    <source>
        <strain evidence="1">NSJ-32</strain>
    </source>
</reference>
<name>A0A926DPU7_9FIRM</name>
<organism evidence="1 2">
    <name type="scientific">Bianquea renquensis</name>
    <dbReference type="NCBI Taxonomy" id="2763661"/>
    <lineage>
        <taxon>Bacteria</taxon>
        <taxon>Bacillati</taxon>
        <taxon>Bacillota</taxon>
        <taxon>Clostridia</taxon>
        <taxon>Eubacteriales</taxon>
        <taxon>Bianqueaceae</taxon>
        <taxon>Bianquea</taxon>
    </lineage>
</organism>